<feature type="domain" description="7,8-dihydro-6-hydroxymethylpterin-pyrophosphokinase" evidence="13">
    <location>
        <begin position="90"/>
        <end position="101"/>
    </location>
</feature>
<dbReference type="AlphaFoldDB" id="A0A0R3CNA1"/>
<evidence type="ECO:0000256" key="6">
    <source>
        <dbReference type="ARBA" id="ARBA00022741"/>
    </source>
</evidence>
<evidence type="ECO:0000313" key="14">
    <source>
        <dbReference type="EMBL" id="KRP99208.1"/>
    </source>
</evidence>
<dbReference type="EMBL" id="LJYF01000013">
    <property type="protein sequence ID" value="KRP99208.1"/>
    <property type="molecule type" value="Genomic_DNA"/>
</dbReference>
<dbReference type="STRING" id="108015.GA0061099_1001169"/>
<dbReference type="PANTHER" id="PTHR43071:SF1">
    <property type="entry name" value="2-AMINO-4-HYDROXY-6-HYDROXYMETHYLDIHYDROPTERIDINE PYROPHOSPHOKINASE"/>
    <property type="match status" value="1"/>
</dbReference>
<dbReference type="GO" id="GO:0046654">
    <property type="term" value="P:tetrahydrofolate biosynthetic process"/>
    <property type="evidence" value="ECO:0007669"/>
    <property type="project" value="UniProtKB-UniPathway"/>
</dbReference>
<dbReference type="Pfam" id="PF01288">
    <property type="entry name" value="HPPK"/>
    <property type="match status" value="1"/>
</dbReference>
<dbReference type="CDD" id="cd00483">
    <property type="entry name" value="HPPK"/>
    <property type="match status" value="1"/>
</dbReference>
<evidence type="ECO:0000256" key="1">
    <source>
        <dbReference type="ARBA" id="ARBA00005051"/>
    </source>
</evidence>
<dbReference type="Gene3D" id="3.30.70.560">
    <property type="entry name" value="7,8-Dihydro-6-hydroxymethylpterin-pyrophosphokinase HPPK"/>
    <property type="match status" value="1"/>
</dbReference>
<comment type="caution">
    <text evidence="14">The sequence shown here is derived from an EMBL/GenBank/DDBJ whole genome shotgun (WGS) entry which is preliminary data.</text>
</comment>
<dbReference type="OrthoDB" id="9808041at2"/>
<comment type="similarity">
    <text evidence="2">Belongs to the HPPK family.</text>
</comment>
<proteinExistence type="inferred from homology"/>
<accession>A0A0R3CNA1</accession>
<evidence type="ECO:0000313" key="15">
    <source>
        <dbReference type="Proteomes" id="UP000051380"/>
    </source>
</evidence>
<evidence type="ECO:0000256" key="12">
    <source>
        <dbReference type="ARBA" id="ARBA00033413"/>
    </source>
</evidence>
<dbReference type="UniPathway" id="UPA00077">
    <property type="reaction ID" value="UER00155"/>
</dbReference>
<dbReference type="GO" id="GO:0005524">
    <property type="term" value="F:ATP binding"/>
    <property type="evidence" value="ECO:0007669"/>
    <property type="project" value="UniProtKB-KW"/>
</dbReference>
<dbReference type="InterPro" id="IPR035907">
    <property type="entry name" value="Hppk_sf"/>
</dbReference>
<keyword evidence="7 14" id="KW-0418">Kinase</keyword>
<evidence type="ECO:0000256" key="4">
    <source>
        <dbReference type="ARBA" id="ARBA00016218"/>
    </source>
</evidence>
<gene>
    <name evidence="14" type="ORF">AOQ72_15580</name>
</gene>
<dbReference type="RefSeq" id="WP_057027176.1">
    <property type="nucleotide sequence ID" value="NZ_LJYF01000013.1"/>
</dbReference>
<dbReference type="PROSITE" id="PS00794">
    <property type="entry name" value="HPPK"/>
    <property type="match status" value="1"/>
</dbReference>
<dbReference type="Proteomes" id="UP000051380">
    <property type="component" value="Unassembled WGS sequence"/>
</dbReference>
<dbReference type="InterPro" id="IPR000550">
    <property type="entry name" value="Hppk"/>
</dbReference>
<keyword evidence="5" id="KW-0808">Transferase</keyword>
<evidence type="ECO:0000256" key="11">
    <source>
        <dbReference type="ARBA" id="ARBA00029766"/>
    </source>
</evidence>
<name>A0A0R3CNA1_9BRAD</name>
<keyword evidence="9" id="KW-0289">Folate biosynthesis</keyword>
<evidence type="ECO:0000256" key="10">
    <source>
        <dbReference type="ARBA" id="ARBA00029409"/>
    </source>
</evidence>
<evidence type="ECO:0000256" key="9">
    <source>
        <dbReference type="ARBA" id="ARBA00022909"/>
    </source>
</evidence>
<dbReference type="GO" id="GO:0003848">
    <property type="term" value="F:2-amino-4-hydroxy-6-hydroxymethyldihydropteridine diphosphokinase activity"/>
    <property type="evidence" value="ECO:0007669"/>
    <property type="project" value="UniProtKB-EC"/>
</dbReference>
<reference evidence="14 15" key="1">
    <citation type="submission" date="2015-09" db="EMBL/GenBank/DDBJ databases">
        <title>Draft Genome Sequence of the Strain BR 3267 (Bradyrhizobium yuanmingense) recommended as inoculant for cowpea in Brazil.</title>
        <authorList>
            <person name="Simoes-Araujo J.L."/>
            <person name="Zilli J.E."/>
        </authorList>
    </citation>
    <scope>NUCLEOTIDE SEQUENCE [LARGE SCALE GENOMIC DNA]</scope>
    <source>
        <strain evidence="14 15">BR3267</strain>
    </source>
</reference>
<dbReference type="GO" id="GO:0016301">
    <property type="term" value="F:kinase activity"/>
    <property type="evidence" value="ECO:0007669"/>
    <property type="project" value="UniProtKB-KW"/>
</dbReference>
<evidence type="ECO:0000259" key="13">
    <source>
        <dbReference type="PROSITE" id="PS00794"/>
    </source>
</evidence>
<evidence type="ECO:0000256" key="7">
    <source>
        <dbReference type="ARBA" id="ARBA00022777"/>
    </source>
</evidence>
<dbReference type="SUPFAM" id="SSF55083">
    <property type="entry name" value="6-hydroxymethyl-7,8-dihydropterin pyrophosphokinase, HPPK"/>
    <property type="match status" value="1"/>
</dbReference>
<dbReference type="GO" id="GO:0046656">
    <property type="term" value="P:folic acid biosynthetic process"/>
    <property type="evidence" value="ECO:0007669"/>
    <property type="project" value="UniProtKB-KW"/>
</dbReference>
<keyword evidence="8" id="KW-0067">ATP-binding</keyword>
<evidence type="ECO:0000256" key="8">
    <source>
        <dbReference type="ARBA" id="ARBA00022840"/>
    </source>
</evidence>
<evidence type="ECO:0000256" key="5">
    <source>
        <dbReference type="ARBA" id="ARBA00022679"/>
    </source>
</evidence>
<comment type="function">
    <text evidence="10">Catalyzes the transfer of pyrophosphate from adenosine triphosphate (ATP) to 6-hydroxymethyl-7,8-dihydropterin, an enzymatic step in folate biosynthesis pathway.</text>
</comment>
<evidence type="ECO:0000256" key="2">
    <source>
        <dbReference type="ARBA" id="ARBA00005810"/>
    </source>
</evidence>
<comment type="pathway">
    <text evidence="1">Cofactor biosynthesis; tetrahydrofolate biosynthesis; 2-amino-4-hydroxy-6-hydroxymethyl-7,8-dihydropteridine diphosphate from 7,8-dihydroneopterin triphosphate: step 4/4.</text>
</comment>
<protein>
    <recommendedName>
        <fullName evidence="4">2-amino-4-hydroxy-6-hydroxymethyldihydropteridine pyrophosphokinase</fullName>
        <ecNumber evidence="3">2.7.6.3</ecNumber>
    </recommendedName>
    <alternativeName>
        <fullName evidence="11">6-hydroxymethyl-7,8-dihydropterin pyrophosphokinase</fullName>
    </alternativeName>
    <alternativeName>
        <fullName evidence="12">7,8-dihydro-6-hydroxymethylpterin-pyrophosphokinase</fullName>
    </alternativeName>
</protein>
<sequence length="163" mass="17907">MASVLIALGGNVGDVRATFKKAIAHICGMAQAALIARSSDYTTPPWGDEDQDPFINACIEIETSLDPHALLFVLQKVEQKFGRMRTKARRWGPRTLDLDMIAYDDVSLQKPDLTLPHPRLFERAFVLVPLAEIAPDRVISGIRVRDGLASVSAQGIERLPDTG</sequence>
<keyword evidence="6" id="KW-0547">Nucleotide-binding</keyword>
<evidence type="ECO:0000256" key="3">
    <source>
        <dbReference type="ARBA" id="ARBA00013253"/>
    </source>
</evidence>
<organism evidence="14 15">
    <name type="scientific">Bradyrhizobium yuanmingense</name>
    <dbReference type="NCBI Taxonomy" id="108015"/>
    <lineage>
        <taxon>Bacteria</taxon>
        <taxon>Pseudomonadati</taxon>
        <taxon>Pseudomonadota</taxon>
        <taxon>Alphaproteobacteria</taxon>
        <taxon>Hyphomicrobiales</taxon>
        <taxon>Nitrobacteraceae</taxon>
        <taxon>Bradyrhizobium</taxon>
    </lineage>
</organism>
<dbReference type="PANTHER" id="PTHR43071">
    <property type="entry name" value="2-AMINO-4-HYDROXY-6-HYDROXYMETHYLDIHYDROPTERIDINE PYROPHOSPHOKINASE"/>
    <property type="match status" value="1"/>
</dbReference>
<dbReference type="NCBIfam" id="TIGR01498">
    <property type="entry name" value="folK"/>
    <property type="match status" value="1"/>
</dbReference>
<dbReference type="EC" id="2.7.6.3" evidence="3"/>